<name>A0AAD9MX17_9ANNE</name>
<dbReference type="CDD" id="cd21090">
    <property type="entry name" value="C11orf65"/>
    <property type="match status" value="1"/>
</dbReference>
<reference evidence="2" key="1">
    <citation type="journal article" date="2023" name="Mol. Biol. Evol.">
        <title>Third-Generation Sequencing Reveals the Adaptive Role of the Epigenome in Three Deep-Sea Polychaetes.</title>
        <authorList>
            <person name="Perez M."/>
            <person name="Aroh O."/>
            <person name="Sun Y."/>
            <person name="Lan Y."/>
            <person name="Juniper S.K."/>
            <person name="Young C.R."/>
            <person name="Angers B."/>
            <person name="Qian P.Y."/>
        </authorList>
    </citation>
    <scope>NUCLEOTIDE SEQUENCE</scope>
    <source>
        <strain evidence="2">P08H-3</strain>
    </source>
</reference>
<dbReference type="AlphaFoldDB" id="A0AAD9MX17"/>
<dbReference type="PANTHER" id="PTHR33504">
    <property type="entry name" value="NADH DEHYDROGENASE (UBIQUINONE) 1 BETA SUBCOMPLEX, 4"/>
    <property type="match status" value="1"/>
</dbReference>
<dbReference type="Pfam" id="PF00612">
    <property type="entry name" value="IQ"/>
    <property type="match status" value="2"/>
</dbReference>
<feature type="compositionally biased region" description="Polar residues" evidence="1">
    <location>
        <begin position="465"/>
        <end position="491"/>
    </location>
</feature>
<dbReference type="EMBL" id="JAODUP010000579">
    <property type="protein sequence ID" value="KAK2146906.1"/>
    <property type="molecule type" value="Genomic_DNA"/>
</dbReference>
<dbReference type="CDD" id="cd23767">
    <property type="entry name" value="IQCD"/>
    <property type="match status" value="1"/>
</dbReference>
<feature type="region of interest" description="Disordered" evidence="1">
    <location>
        <begin position="461"/>
        <end position="491"/>
    </location>
</feature>
<dbReference type="Proteomes" id="UP001208570">
    <property type="component" value="Unassembled WGS sequence"/>
</dbReference>
<organism evidence="2 3">
    <name type="scientific">Paralvinella palmiformis</name>
    <dbReference type="NCBI Taxonomy" id="53620"/>
    <lineage>
        <taxon>Eukaryota</taxon>
        <taxon>Metazoa</taxon>
        <taxon>Spiralia</taxon>
        <taxon>Lophotrochozoa</taxon>
        <taxon>Annelida</taxon>
        <taxon>Polychaeta</taxon>
        <taxon>Sedentaria</taxon>
        <taxon>Canalipalpata</taxon>
        <taxon>Terebellida</taxon>
        <taxon>Terebelliformia</taxon>
        <taxon>Alvinellidae</taxon>
        <taxon>Paralvinella</taxon>
    </lineage>
</organism>
<dbReference type="PROSITE" id="PS50096">
    <property type="entry name" value="IQ"/>
    <property type="match status" value="1"/>
</dbReference>
<evidence type="ECO:0000256" key="1">
    <source>
        <dbReference type="SAM" id="MobiDB-lite"/>
    </source>
</evidence>
<dbReference type="InterPro" id="IPR000048">
    <property type="entry name" value="IQ_motif_EF-hand-BS"/>
</dbReference>
<feature type="compositionally biased region" description="Polar residues" evidence="1">
    <location>
        <begin position="8"/>
        <end position="33"/>
    </location>
</feature>
<protein>
    <submittedName>
        <fullName evidence="2">Uncharacterized protein</fullName>
    </submittedName>
</protein>
<proteinExistence type="predicted"/>
<evidence type="ECO:0000313" key="3">
    <source>
        <dbReference type="Proteomes" id="UP001208570"/>
    </source>
</evidence>
<gene>
    <name evidence="2" type="ORF">LSH36_579g02021</name>
</gene>
<comment type="caution">
    <text evidence="2">The sequence shown here is derived from an EMBL/GenBank/DDBJ whole genome shotgun (WGS) entry which is preliminary data.</text>
</comment>
<accession>A0AAD9MX17</accession>
<dbReference type="SMART" id="SM00015">
    <property type="entry name" value="IQ"/>
    <property type="match status" value="2"/>
</dbReference>
<evidence type="ECO:0000313" key="2">
    <source>
        <dbReference type="EMBL" id="KAK2146906.1"/>
    </source>
</evidence>
<keyword evidence="3" id="KW-1185">Reference proteome</keyword>
<sequence length="491" mass="56915">MNAKKGSAKNNTSHPHSKNASLSPTTTKMASVSKSERQKAMRQRLQAAIEIQRVYRGYCARNHLLKNATHSDSPLSLYGNDKKQMNVHRHISPSPEKHVKERLMSRGHDVIGSRYQQYVQSMTRQGFTKGSGDIMTLDDFCAAEIQNWWKNISRKRAYSGRYQPSHYSKESTPQYKQAIRDSPLNAFEAAKIIQRAWRRHIDVQVYSYYRDLINFKHRGDPAMMLRCINPNEAKYLDAAAGIHIKFRLAGDKFPPNIYYKIFTHRPVQDLCANSPKDYTRADAKKLMARDVHNKGNRLPKGDQSSWYQRIENNGWRLVSDRLLQHIMSDPVTWETSYKKVYFHHNKLQRKQDVERKKKLKKIEWMKKMYKNGMLHAKSEDRETIELIEGAAAGMIATVETQGPDSVQDWEVDELLDWTTSLNFDEYLTGWKEIATSNLSEKAVLDRMKLYSEVSSDPFELRIRQAQDTSTKPSFNTPQSTPSQGSANYNKR</sequence>
<dbReference type="PANTHER" id="PTHR33504:SF2">
    <property type="entry name" value="PROTEIN MFI"/>
    <property type="match status" value="1"/>
</dbReference>
<feature type="region of interest" description="Disordered" evidence="1">
    <location>
        <begin position="1"/>
        <end position="40"/>
    </location>
</feature>